<dbReference type="GeneID" id="19322883"/>
<name>R8BRB5_PHAM7</name>
<reference evidence="2" key="1">
    <citation type="journal article" date="2013" name="Genome Announc.">
        <title>Draft genome sequence of the ascomycete Phaeoacremonium aleophilum strain UCR-PA7, a causal agent of the esca disease complex in grapevines.</title>
        <authorList>
            <person name="Blanco-Ulate B."/>
            <person name="Rolshausen P."/>
            <person name="Cantu D."/>
        </authorList>
    </citation>
    <scope>NUCLEOTIDE SEQUENCE [LARGE SCALE GENOMIC DNA]</scope>
    <source>
        <strain evidence="2">UCR-PA7</strain>
    </source>
</reference>
<gene>
    <name evidence="1" type="ORF">UCRPA7_2615</name>
</gene>
<organism evidence="1 2">
    <name type="scientific">Phaeoacremonium minimum (strain UCR-PA7)</name>
    <name type="common">Esca disease fungus</name>
    <name type="synonym">Togninia minima</name>
    <dbReference type="NCBI Taxonomy" id="1286976"/>
    <lineage>
        <taxon>Eukaryota</taxon>
        <taxon>Fungi</taxon>
        <taxon>Dikarya</taxon>
        <taxon>Ascomycota</taxon>
        <taxon>Pezizomycotina</taxon>
        <taxon>Sordariomycetes</taxon>
        <taxon>Sordariomycetidae</taxon>
        <taxon>Togniniales</taxon>
        <taxon>Togniniaceae</taxon>
        <taxon>Phaeoacremonium</taxon>
    </lineage>
</organism>
<sequence length="77" mass="8519">MVPVVALATQKVLPATVFLGAAGGVAAYVRSQLRTESNTMDRFFAQYKSPQSELSRQRVFEGAQEDPRKSLFNVLGW</sequence>
<dbReference type="Proteomes" id="UP000014074">
    <property type="component" value="Unassembled WGS sequence"/>
</dbReference>
<dbReference type="KEGG" id="tmn:UCRPA7_2615"/>
<evidence type="ECO:0000313" key="1">
    <source>
        <dbReference type="EMBL" id="EOO01876.1"/>
    </source>
</evidence>
<keyword evidence="2" id="KW-1185">Reference proteome</keyword>
<protein>
    <submittedName>
        <fullName evidence="1">Uncharacterized protein</fullName>
    </submittedName>
</protein>
<proteinExistence type="predicted"/>
<dbReference type="RefSeq" id="XP_007913379.1">
    <property type="nucleotide sequence ID" value="XM_007915188.1"/>
</dbReference>
<dbReference type="eggNOG" id="ENOG502T4FC">
    <property type="taxonomic scope" value="Eukaryota"/>
</dbReference>
<dbReference type="AlphaFoldDB" id="R8BRB5"/>
<dbReference type="EMBL" id="KB932955">
    <property type="protein sequence ID" value="EOO01876.1"/>
    <property type="molecule type" value="Genomic_DNA"/>
</dbReference>
<dbReference type="OrthoDB" id="5188169at2759"/>
<evidence type="ECO:0000313" key="2">
    <source>
        <dbReference type="Proteomes" id="UP000014074"/>
    </source>
</evidence>
<dbReference type="HOGENOM" id="CLU_177972_2_0_1"/>
<accession>R8BRB5</accession>